<sequence length="72" mass="7866">MYDITLFKLSSPATYTDRISPVCLPATCDVFSGGEKCVITGWGYTNVATQTLPTKLQQAALPLLTTTECQKY</sequence>
<evidence type="ECO:0000313" key="3">
    <source>
        <dbReference type="EMBL" id="CAI9598468.1"/>
    </source>
</evidence>
<dbReference type="Proteomes" id="UP001162483">
    <property type="component" value="Unassembled WGS sequence"/>
</dbReference>
<keyword evidence="1" id="KW-1015">Disulfide bond</keyword>
<feature type="domain" description="Peptidase S1" evidence="2">
    <location>
        <begin position="2"/>
        <end position="71"/>
    </location>
</feature>
<evidence type="ECO:0000313" key="4">
    <source>
        <dbReference type="Proteomes" id="UP001162483"/>
    </source>
</evidence>
<evidence type="ECO:0000259" key="2">
    <source>
        <dbReference type="Pfam" id="PF00089"/>
    </source>
</evidence>
<gene>
    <name evidence="3" type="ORF">SPARVUS_LOCUS12402616</name>
</gene>
<comment type="caution">
    <text evidence="3">The sequence shown here is derived from an EMBL/GenBank/DDBJ whole genome shotgun (WGS) entry which is preliminary data.</text>
</comment>
<dbReference type="InterPro" id="IPR043504">
    <property type="entry name" value="Peptidase_S1_PA_chymotrypsin"/>
</dbReference>
<accession>A0ABN9FN32</accession>
<dbReference type="PANTHER" id="PTHR24252">
    <property type="entry name" value="ACROSIN-RELATED"/>
    <property type="match status" value="1"/>
</dbReference>
<dbReference type="Pfam" id="PF00089">
    <property type="entry name" value="Trypsin"/>
    <property type="match status" value="1"/>
</dbReference>
<dbReference type="Gene3D" id="2.40.10.10">
    <property type="entry name" value="Trypsin-like serine proteases"/>
    <property type="match status" value="2"/>
</dbReference>
<name>A0ABN9FN32_9NEOB</name>
<dbReference type="InterPro" id="IPR001254">
    <property type="entry name" value="Trypsin_dom"/>
</dbReference>
<dbReference type="InterPro" id="IPR009003">
    <property type="entry name" value="Peptidase_S1_PA"/>
</dbReference>
<evidence type="ECO:0000256" key="1">
    <source>
        <dbReference type="ARBA" id="ARBA00023157"/>
    </source>
</evidence>
<organism evidence="3 4">
    <name type="scientific">Staurois parvus</name>
    <dbReference type="NCBI Taxonomy" id="386267"/>
    <lineage>
        <taxon>Eukaryota</taxon>
        <taxon>Metazoa</taxon>
        <taxon>Chordata</taxon>
        <taxon>Craniata</taxon>
        <taxon>Vertebrata</taxon>
        <taxon>Euteleostomi</taxon>
        <taxon>Amphibia</taxon>
        <taxon>Batrachia</taxon>
        <taxon>Anura</taxon>
        <taxon>Neobatrachia</taxon>
        <taxon>Ranoidea</taxon>
        <taxon>Ranidae</taxon>
        <taxon>Staurois</taxon>
    </lineage>
</organism>
<reference evidence="3" key="1">
    <citation type="submission" date="2023-05" db="EMBL/GenBank/DDBJ databases">
        <authorList>
            <person name="Stuckert A."/>
        </authorList>
    </citation>
    <scope>NUCLEOTIDE SEQUENCE</scope>
</reference>
<keyword evidence="4" id="KW-1185">Reference proteome</keyword>
<dbReference type="EMBL" id="CATNWA010017164">
    <property type="protein sequence ID" value="CAI9598468.1"/>
    <property type="molecule type" value="Genomic_DNA"/>
</dbReference>
<proteinExistence type="predicted"/>
<protein>
    <recommendedName>
        <fullName evidence="2">Peptidase S1 domain-containing protein</fullName>
    </recommendedName>
</protein>
<dbReference type="PANTHER" id="PTHR24252:SF7">
    <property type="entry name" value="HYALIN"/>
    <property type="match status" value="1"/>
</dbReference>
<dbReference type="SUPFAM" id="SSF50494">
    <property type="entry name" value="Trypsin-like serine proteases"/>
    <property type="match status" value="1"/>
</dbReference>